<evidence type="ECO:0000256" key="6">
    <source>
        <dbReference type="ARBA" id="ARBA00024357"/>
    </source>
</evidence>
<dbReference type="Gene3D" id="3.40.50.300">
    <property type="entry name" value="P-loop containing nucleotide triphosphate hydrolases"/>
    <property type="match status" value="2"/>
</dbReference>
<proteinExistence type="inferred from homology"/>
<dbReference type="SMART" id="SM01178">
    <property type="entry name" value="DUF4217"/>
    <property type="match status" value="1"/>
</dbReference>
<dbReference type="InterPro" id="IPR014001">
    <property type="entry name" value="Helicase_ATP-bd"/>
</dbReference>
<evidence type="ECO:0000259" key="12">
    <source>
        <dbReference type="PROSITE" id="PS51194"/>
    </source>
</evidence>
<dbReference type="InterPro" id="IPR044773">
    <property type="entry name" value="DDX18/Has1_DEADc"/>
</dbReference>
<keyword evidence="1 8" id="KW-0547">Nucleotide-binding</keyword>
<dbReference type="SMART" id="SM00490">
    <property type="entry name" value="HELICc"/>
    <property type="match status" value="1"/>
</dbReference>
<feature type="compositionally biased region" description="Basic and acidic residues" evidence="10">
    <location>
        <begin position="582"/>
        <end position="594"/>
    </location>
</feature>
<dbReference type="SUPFAM" id="SSF52540">
    <property type="entry name" value="P-loop containing nucleoside triphosphate hydrolases"/>
    <property type="match status" value="2"/>
</dbReference>
<dbReference type="GO" id="GO:0005524">
    <property type="term" value="F:ATP binding"/>
    <property type="evidence" value="ECO:0007669"/>
    <property type="project" value="UniProtKB-UniRule"/>
</dbReference>
<dbReference type="InterPro" id="IPR025313">
    <property type="entry name" value="SPB4-like_CTE"/>
</dbReference>
<keyword evidence="5 9" id="KW-0694">RNA-binding</keyword>
<evidence type="ECO:0000256" key="2">
    <source>
        <dbReference type="ARBA" id="ARBA00022801"/>
    </source>
</evidence>
<comment type="similarity">
    <text evidence="6">Belongs to the DEAD box helicase family. DDX18/HAS1 subfamily.</text>
</comment>
<evidence type="ECO:0000256" key="10">
    <source>
        <dbReference type="SAM" id="MobiDB-lite"/>
    </source>
</evidence>
<dbReference type="CDD" id="cd18787">
    <property type="entry name" value="SF2_C_DEAD"/>
    <property type="match status" value="1"/>
</dbReference>
<keyword evidence="2 8" id="KW-0378">Hydrolase</keyword>
<keyword evidence="4 8" id="KW-0067">ATP-binding</keyword>
<feature type="compositionally biased region" description="Basic and acidic residues" evidence="10">
    <location>
        <begin position="27"/>
        <end position="37"/>
    </location>
</feature>
<dbReference type="EMBL" id="HBIB01013150">
    <property type="protein sequence ID" value="CAE0246489.1"/>
    <property type="molecule type" value="Transcribed_RNA"/>
</dbReference>
<evidence type="ECO:0000313" key="13">
    <source>
        <dbReference type="EMBL" id="CAE0246489.1"/>
    </source>
</evidence>
<dbReference type="InterPro" id="IPR027417">
    <property type="entry name" value="P-loop_NTPase"/>
</dbReference>
<protein>
    <recommendedName>
        <fullName evidence="9">ATP-dependent RNA helicase</fullName>
        <ecNumber evidence="9">3.6.4.13</ecNumber>
    </recommendedName>
</protein>
<dbReference type="PROSITE" id="PS51194">
    <property type="entry name" value="HELICASE_CTER"/>
    <property type="match status" value="1"/>
</dbReference>
<dbReference type="GO" id="GO:0003724">
    <property type="term" value="F:RNA helicase activity"/>
    <property type="evidence" value="ECO:0007669"/>
    <property type="project" value="UniProtKB-EC"/>
</dbReference>
<dbReference type="InterPro" id="IPR011545">
    <property type="entry name" value="DEAD/DEAH_box_helicase_dom"/>
</dbReference>
<comment type="domain">
    <text evidence="9">The Q motif is unique to and characteristic of the DEAD box family of RNA helicases and controls ATP binding and hydrolysis.</text>
</comment>
<gene>
    <name evidence="13" type="ORF">PBIL07802_LOCUS8672</name>
</gene>
<evidence type="ECO:0000256" key="1">
    <source>
        <dbReference type="ARBA" id="ARBA00022741"/>
    </source>
</evidence>
<dbReference type="Pfam" id="PF13959">
    <property type="entry name" value="CTE_SPB4"/>
    <property type="match status" value="1"/>
</dbReference>
<evidence type="ECO:0000256" key="4">
    <source>
        <dbReference type="ARBA" id="ARBA00022840"/>
    </source>
</evidence>
<feature type="region of interest" description="Disordered" evidence="10">
    <location>
        <begin position="1"/>
        <end position="82"/>
    </location>
</feature>
<dbReference type="EC" id="3.6.4.13" evidence="9"/>
<dbReference type="PANTHER" id="PTHR24031">
    <property type="entry name" value="RNA HELICASE"/>
    <property type="match status" value="1"/>
</dbReference>
<dbReference type="PROSITE" id="PS51192">
    <property type="entry name" value="HELICASE_ATP_BIND_1"/>
    <property type="match status" value="1"/>
</dbReference>
<comment type="catalytic activity">
    <reaction evidence="7 9">
        <text>ATP + H2O = ADP + phosphate + H(+)</text>
        <dbReference type="Rhea" id="RHEA:13065"/>
        <dbReference type="ChEBI" id="CHEBI:15377"/>
        <dbReference type="ChEBI" id="CHEBI:15378"/>
        <dbReference type="ChEBI" id="CHEBI:30616"/>
        <dbReference type="ChEBI" id="CHEBI:43474"/>
        <dbReference type="ChEBI" id="CHEBI:456216"/>
        <dbReference type="EC" id="3.6.4.13"/>
    </reaction>
</comment>
<accession>A0A7S3D4W8</accession>
<evidence type="ECO:0000256" key="5">
    <source>
        <dbReference type="ARBA" id="ARBA00022884"/>
    </source>
</evidence>
<feature type="domain" description="Helicase ATP-binding" evidence="11">
    <location>
        <begin position="133"/>
        <end position="308"/>
    </location>
</feature>
<feature type="compositionally biased region" description="Basic residues" evidence="10">
    <location>
        <begin position="15"/>
        <end position="26"/>
    </location>
</feature>
<dbReference type="InterPro" id="IPR000629">
    <property type="entry name" value="RNA-helicase_DEAD-box_CS"/>
</dbReference>
<keyword evidence="3 8" id="KW-0347">Helicase</keyword>
<dbReference type="CDD" id="cd17942">
    <property type="entry name" value="DEADc_DDX18"/>
    <property type="match status" value="1"/>
</dbReference>
<evidence type="ECO:0000256" key="8">
    <source>
        <dbReference type="RuleBase" id="RU000492"/>
    </source>
</evidence>
<name>A0A7S3D4W8_9EUKA</name>
<evidence type="ECO:0000256" key="3">
    <source>
        <dbReference type="ARBA" id="ARBA00022806"/>
    </source>
</evidence>
<dbReference type="GO" id="GO:0003723">
    <property type="term" value="F:RNA binding"/>
    <property type="evidence" value="ECO:0007669"/>
    <property type="project" value="UniProtKB-UniRule"/>
</dbReference>
<organism evidence="13">
    <name type="scientific">Palpitomonas bilix</name>
    <dbReference type="NCBI Taxonomy" id="652834"/>
    <lineage>
        <taxon>Eukaryota</taxon>
        <taxon>Eukaryota incertae sedis</taxon>
    </lineage>
</organism>
<dbReference type="AlphaFoldDB" id="A0A7S3D4W8"/>
<feature type="compositionally biased region" description="Polar residues" evidence="10">
    <location>
        <begin position="565"/>
        <end position="577"/>
    </location>
</feature>
<comment type="function">
    <text evidence="9">RNA helicase.</text>
</comment>
<dbReference type="GO" id="GO:0016787">
    <property type="term" value="F:hydrolase activity"/>
    <property type="evidence" value="ECO:0007669"/>
    <property type="project" value="UniProtKB-KW"/>
</dbReference>
<dbReference type="InterPro" id="IPR001650">
    <property type="entry name" value="Helicase_C-like"/>
</dbReference>
<dbReference type="SMART" id="SM00487">
    <property type="entry name" value="DEXDc"/>
    <property type="match status" value="1"/>
</dbReference>
<dbReference type="FunFam" id="3.40.50.300:FF:000379">
    <property type="entry name" value="RNA helicase"/>
    <property type="match status" value="1"/>
</dbReference>
<feature type="region of interest" description="Disordered" evidence="10">
    <location>
        <begin position="554"/>
        <end position="594"/>
    </location>
</feature>
<dbReference type="Pfam" id="PF00270">
    <property type="entry name" value="DEAD"/>
    <property type="match status" value="1"/>
</dbReference>
<sequence>MVTTTSVADKAGDGKKRKRGGKRGKKTGKDEPEKQVMEEAAVEEEAVEESVKEKEVEEAVEEEEEKHEEEGRERKKKKAKKGKSEVDLVKHLGLDESSEVVYDLNALPLHEGVKKGFANFGFEKLTEVQARCIPPLLAGKDVLGAAKTGSGKTLAFLIPALDMLLKGKFSPRNGTGVVVITPTRELAIQIHNVAEDLMGGLSQTRGVIIGGANRRAEGEKLLKGVNLLIATPGRLLDHLKSTSGFVFKNLLGLVIDEADRLLDMGFEEEMKEILSILPANRQSMLFSATQTTAIADLAKVSLQKPLFISVEDKKAVATVAGLQQGYVICPSENRFVLLFTFLKKNLKKKIIVFFSSCAAVKFYAELLNYIDVPVLELHGKQKQQKRTTTFFEFSNAKSGILLCTDVAARGLDIPAVNWIVQFDPSDEPKEYIHRVGRTARGIEGKGRALLMLLPEEVGFLRYLKQAQIPIEEYEFPQKKVINVQAQLERLIEKNYYLHQSARDAYRGYVHAYASHSLKNIYNVYNLDLQKVAKSFGFSNPPKIDLNLSAKGGKGHKVVAGQQKGTTSKKGSGHTFSAANPYGKRDPNDKRQFVY</sequence>
<evidence type="ECO:0000256" key="7">
    <source>
        <dbReference type="ARBA" id="ARBA00047984"/>
    </source>
</evidence>
<dbReference type="Pfam" id="PF00271">
    <property type="entry name" value="Helicase_C"/>
    <property type="match status" value="1"/>
</dbReference>
<feature type="compositionally biased region" description="Acidic residues" evidence="10">
    <location>
        <begin position="58"/>
        <end position="67"/>
    </location>
</feature>
<evidence type="ECO:0000259" key="11">
    <source>
        <dbReference type="PROSITE" id="PS51192"/>
    </source>
</evidence>
<dbReference type="PROSITE" id="PS00039">
    <property type="entry name" value="DEAD_ATP_HELICASE"/>
    <property type="match status" value="1"/>
</dbReference>
<reference evidence="13" key="1">
    <citation type="submission" date="2021-01" db="EMBL/GenBank/DDBJ databases">
        <authorList>
            <person name="Corre E."/>
            <person name="Pelletier E."/>
            <person name="Niang G."/>
            <person name="Scheremetjew M."/>
            <person name="Finn R."/>
            <person name="Kale V."/>
            <person name="Holt S."/>
            <person name="Cochrane G."/>
            <person name="Meng A."/>
            <person name="Brown T."/>
            <person name="Cohen L."/>
        </authorList>
    </citation>
    <scope>NUCLEOTIDE SEQUENCE</scope>
    <source>
        <strain evidence="13">NIES-2562</strain>
    </source>
</reference>
<evidence type="ECO:0000256" key="9">
    <source>
        <dbReference type="RuleBase" id="RU365068"/>
    </source>
</evidence>
<feature type="domain" description="Helicase C-terminal" evidence="12">
    <location>
        <begin position="321"/>
        <end position="481"/>
    </location>
</feature>